<organism evidence="2 3">
    <name type="scientific">Meiothermus hypogaeus NBRC 106114</name>
    <dbReference type="NCBI Taxonomy" id="1227553"/>
    <lineage>
        <taxon>Bacteria</taxon>
        <taxon>Thermotogati</taxon>
        <taxon>Deinococcota</taxon>
        <taxon>Deinococci</taxon>
        <taxon>Thermales</taxon>
        <taxon>Thermaceae</taxon>
        <taxon>Meiothermus</taxon>
    </lineage>
</organism>
<keyword evidence="1" id="KW-0472">Membrane</keyword>
<dbReference type="RefSeq" id="WP_119341502.1">
    <property type="nucleotide sequence ID" value="NZ_BJXL01000066.1"/>
</dbReference>
<evidence type="ECO:0000313" key="2">
    <source>
        <dbReference type="EMBL" id="GEM83906.1"/>
    </source>
</evidence>
<evidence type="ECO:0000256" key="1">
    <source>
        <dbReference type="SAM" id="Phobius"/>
    </source>
</evidence>
<comment type="caution">
    <text evidence="2">The sequence shown here is derived from an EMBL/GenBank/DDBJ whole genome shotgun (WGS) entry which is preliminary data.</text>
</comment>
<evidence type="ECO:0000313" key="3">
    <source>
        <dbReference type="Proteomes" id="UP000321197"/>
    </source>
</evidence>
<dbReference type="Proteomes" id="UP000321197">
    <property type="component" value="Unassembled WGS sequence"/>
</dbReference>
<proteinExistence type="predicted"/>
<name>A0A511R4F7_9DEIN</name>
<sequence length="119" mass="12760">MSFGVSNALANPYSNYAAGGYDPMPMAAPSGSNSPDWLKAINDIVSAVDAGLDIYERIDYPSWKRAQDALALERERRLQEQAKANQAQAQAAGTPAWLWVALGVGGVAVLLLVVKQIKE</sequence>
<gene>
    <name evidence="2" type="ORF">MHY01S_20720</name>
</gene>
<feature type="transmembrane region" description="Helical" evidence="1">
    <location>
        <begin position="96"/>
        <end position="114"/>
    </location>
</feature>
<keyword evidence="1" id="KW-1133">Transmembrane helix</keyword>
<accession>A0A511R4F7</accession>
<protein>
    <submittedName>
        <fullName evidence="2">Uncharacterized protein</fullName>
    </submittedName>
</protein>
<dbReference type="EMBL" id="BJXL01000066">
    <property type="protein sequence ID" value="GEM83906.1"/>
    <property type="molecule type" value="Genomic_DNA"/>
</dbReference>
<keyword evidence="1" id="KW-0812">Transmembrane</keyword>
<reference evidence="2 3" key="1">
    <citation type="submission" date="2019-07" db="EMBL/GenBank/DDBJ databases">
        <title>Whole genome shotgun sequence of Meiothermus hypogaeus NBRC 106114.</title>
        <authorList>
            <person name="Hosoyama A."/>
            <person name="Uohara A."/>
            <person name="Ohji S."/>
            <person name="Ichikawa N."/>
        </authorList>
    </citation>
    <scope>NUCLEOTIDE SEQUENCE [LARGE SCALE GENOMIC DNA]</scope>
    <source>
        <strain evidence="2 3">NBRC 106114</strain>
    </source>
</reference>
<dbReference type="AlphaFoldDB" id="A0A511R4F7"/>